<feature type="compositionally biased region" description="Gly residues" evidence="1">
    <location>
        <begin position="12"/>
        <end position="24"/>
    </location>
</feature>
<name>A0ABD5CDA7_9BURK</name>
<dbReference type="AlphaFoldDB" id="A0ABD5CDA7"/>
<comment type="caution">
    <text evidence="2">The sequence shown here is derived from an EMBL/GenBank/DDBJ whole genome shotgun (WGS) entry which is preliminary data.</text>
</comment>
<protein>
    <submittedName>
        <fullName evidence="2">Uncharacterized protein</fullName>
    </submittedName>
</protein>
<accession>A0ABD5CDA7</accession>
<sequence>MCERVEIPTTGGSKGSDGVPGGGLLRRQEWRRGVRGNLDHPVLAGAS</sequence>
<dbReference type="Proteomes" id="UP001245184">
    <property type="component" value="Unassembled WGS sequence"/>
</dbReference>
<evidence type="ECO:0000256" key="1">
    <source>
        <dbReference type="SAM" id="MobiDB-lite"/>
    </source>
</evidence>
<evidence type="ECO:0000313" key="2">
    <source>
        <dbReference type="EMBL" id="MDR6203262.1"/>
    </source>
</evidence>
<reference evidence="2 3" key="1">
    <citation type="submission" date="2023-08" db="EMBL/GenBank/DDBJ databases">
        <title>Genome sequencing of plant associated microbes to promote plant fitness in Sorghum bicolor and Oryza sativa.</title>
        <authorList>
            <person name="Coleman-Derr D."/>
        </authorList>
    </citation>
    <scope>NUCLEOTIDE SEQUENCE [LARGE SCALE GENOMIC DNA]</scope>
    <source>
        <strain evidence="2 3">SLBN-33</strain>
    </source>
</reference>
<evidence type="ECO:0000313" key="3">
    <source>
        <dbReference type="Proteomes" id="UP001245184"/>
    </source>
</evidence>
<feature type="region of interest" description="Disordered" evidence="1">
    <location>
        <begin position="1"/>
        <end position="47"/>
    </location>
</feature>
<gene>
    <name evidence="2" type="ORF">QF025_001982</name>
</gene>
<dbReference type="EMBL" id="JAVIZN010000002">
    <property type="protein sequence ID" value="MDR6203262.1"/>
    <property type="molecule type" value="Genomic_DNA"/>
</dbReference>
<proteinExistence type="predicted"/>
<organism evidence="2 3">
    <name type="scientific">Paraburkholderia graminis</name>
    <dbReference type="NCBI Taxonomy" id="60548"/>
    <lineage>
        <taxon>Bacteria</taxon>
        <taxon>Pseudomonadati</taxon>
        <taxon>Pseudomonadota</taxon>
        <taxon>Betaproteobacteria</taxon>
        <taxon>Burkholderiales</taxon>
        <taxon>Burkholderiaceae</taxon>
        <taxon>Paraburkholderia</taxon>
    </lineage>
</organism>